<dbReference type="SUPFAM" id="SSF52540">
    <property type="entry name" value="P-loop containing nucleoside triphosphate hydrolases"/>
    <property type="match status" value="1"/>
</dbReference>
<evidence type="ECO:0000256" key="1">
    <source>
        <dbReference type="SAM" id="MobiDB-lite"/>
    </source>
</evidence>
<evidence type="ECO:0000313" key="3">
    <source>
        <dbReference type="EMBL" id="EKV25917.1"/>
    </source>
</evidence>
<protein>
    <submittedName>
        <fullName evidence="3">MSHA biogenesis protein MshM</fullName>
    </submittedName>
</protein>
<proteinExistence type="predicted"/>
<dbReference type="Pfam" id="PF13401">
    <property type="entry name" value="AAA_22"/>
    <property type="match status" value="1"/>
</dbReference>
<feature type="compositionally biased region" description="Low complexity" evidence="1">
    <location>
        <begin position="357"/>
        <end position="379"/>
    </location>
</feature>
<reference evidence="3 4" key="1">
    <citation type="journal article" date="2013" name="Genome Announc.">
        <title>Draft Genome Sequence of an Alphaproteobacterium, Caenispirillum salinarum AK4(T), Isolated from a Solar Saltern.</title>
        <authorList>
            <person name="Khatri I."/>
            <person name="Singh A."/>
            <person name="Korpole S."/>
            <person name="Pinnaka A.K."/>
            <person name="Subramanian S."/>
        </authorList>
    </citation>
    <scope>NUCLEOTIDE SEQUENCE [LARGE SCALE GENOMIC DNA]</scope>
    <source>
        <strain evidence="3 4">AK4</strain>
    </source>
</reference>
<evidence type="ECO:0000259" key="2">
    <source>
        <dbReference type="SMART" id="SM00382"/>
    </source>
</evidence>
<dbReference type="OrthoDB" id="7828921at2"/>
<feature type="compositionally biased region" description="Basic and acidic residues" evidence="1">
    <location>
        <begin position="502"/>
        <end position="511"/>
    </location>
</feature>
<gene>
    <name evidence="3" type="ORF">C882_3379</name>
</gene>
<feature type="compositionally biased region" description="Pro residues" evidence="1">
    <location>
        <begin position="460"/>
        <end position="483"/>
    </location>
</feature>
<dbReference type="SMART" id="SM00382">
    <property type="entry name" value="AAA"/>
    <property type="match status" value="1"/>
</dbReference>
<dbReference type="CDD" id="cd00009">
    <property type="entry name" value="AAA"/>
    <property type="match status" value="1"/>
</dbReference>
<dbReference type="PANTHER" id="PTHR35894">
    <property type="entry name" value="GENERAL SECRETION PATHWAY PROTEIN A-RELATED"/>
    <property type="match status" value="1"/>
</dbReference>
<evidence type="ECO:0000313" key="4">
    <source>
        <dbReference type="Proteomes" id="UP000009881"/>
    </source>
</evidence>
<dbReference type="STRING" id="1238182.C882_3379"/>
<dbReference type="InterPro" id="IPR003593">
    <property type="entry name" value="AAA+_ATPase"/>
</dbReference>
<feature type="domain" description="AAA+ ATPase" evidence="2">
    <location>
        <begin position="43"/>
        <end position="214"/>
    </location>
</feature>
<dbReference type="PANTHER" id="PTHR35894:SF1">
    <property type="entry name" value="PHOSPHORIBULOKINASE _ URIDINE KINASE FAMILY"/>
    <property type="match status" value="1"/>
</dbReference>
<dbReference type="PATRIC" id="fig|1238182.3.peg.4559"/>
<comment type="caution">
    <text evidence="3">The sequence shown here is derived from an EMBL/GenBank/DDBJ whole genome shotgun (WGS) entry which is preliminary data.</text>
</comment>
<keyword evidence="4" id="KW-1185">Reference proteome</keyword>
<dbReference type="GO" id="GO:0016887">
    <property type="term" value="F:ATP hydrolysis activity"/>
    <property type="evidence" value="ECO:0007669"/>
    <property type="project" value="InterPro"/>
</dbReference>
<dbReference type="Proteomes" id="UP000009881">
    <property type="component" value="Unassembled WGS sequence"/>
</dbReference>
<dbReference type="EMBL" id="ANHY01000047">
    <property type="protein sequence ID" value="EKV25917.1"/>
    <property type="molecule type" value="Genomic_DNA"/>
</dbReference>
<dbReference type="InterPro" id="IPR027417">
    <property type="entry name" value="P-loop_NTPase"/>
</dbReference>
<feature type="region of interest" description="Disordered" evidence="1">
    <location>
        <begin position="357"/>
        <end position="380"/>
    </location>
</feature>
<dbReference type="InterPro" id="IPR052026">
    <property type="entry name" value="ExeA_AAA_ATPase_DNA-bind"/>
</dbReference>
<dbReference type="Gene3D" id="3.40.50.300">
    <property type="entry name" value="P-loop containing nucleotide triphosphate hydrolases"/>
    <property type="match status" value="1"/>
</dbReference>
<feature type="compositionally biased region" description="Low complexity" evidence="1">
    <location>
        <begin position="429"/>
        <end position="447"/>
    </location>
</feature>
<name>K9GLJ0_9PROT</name>
<organism evidence="3 4">
    <name type="scientific">Caenispirillum salinarum AK4</name>
    <dbReference type="NCBI Taxonomy" id="1238182"/>
    <lineage>
        <taxon>Bacteria</taxon>
        <taxon>Pseudomonadati</taxon>
        <taxon>Pseudomonadota</taxon>
        <taxon>Alphaproteobacteria</taxon>
        <taxon>Rhodospirillales</taxon>
        <taxon>Novispirillaceae</taxon>
        <taxon>Caenispirillum</taxon>
    </lineage>
</organism>
<dbReference type="InterPro" id="IPR049945">
    <property type="entry name" value="AAA_22"/>
</dbReference>
<feature type="region of interest" description="Disordered" evidence="1">
    <location>
        <begin position="333"/>
        <end position="352"/>
    </location>
</feature>
<dbReference type="RefSeq" id="WP_009542999.1">
    <property type="nucleotide sequence ID" value="NZ_ANHY01000047.1"/>
</dbReference>
<dbReference type="AlphaFoldDB" id="K9GLJ0"/>
<sequence>MPYLAHFALTAQPFGLTPNTEQYFPTANNSHILQSLQYAARERGGILKVSGDVGTGKTMLCRLLLRGLMDDPRTAGGVAYLNAPQADGEWLLAALCMEYGLDAKGNRAELMHRLNAFLLDAHADGRTCVVVVDEAQALGAEGLETIRLLSNLETEQAKLLQIVLFGQPELDALLERPDLRQINQRIVFAFQTQPLSEAEVGAYVQHRLHCVRVPGVAFPAFTPAALDLLARASGGVPRVVNILADKALLIAYGAGAMPATEEHVAQAMADSRSICRAVPVTAPGGKRPWLRRLLWGTVGLEAAALVVILALNPDLPARAWTLMQDLTAQDQPAATDSSAAETTAPAAAATVTATATGTTPSAGTAAPAAAPPTAVSAPAPVEPAVPPVAPASVPPQAHAAPAEVLDAVAAEAETGARPAAPQPQPQPQAPETAAAPAAAPSPGTAADAPERLPATSPRPLAKPVPPADPAPAEPAGAPGPAPPADITRLATSDAGENSVARMTEDGRWTWE</sequence>
<dbReference type="eggNOG" id="COG3267">
    <property type="taxonomic scope" value="Bacteria"/>
</dbReference>
<accession>K9GLJ0</accession>
<feature type="region of interest" description="Disordered" evidence="1">
    <location>
        <begin position="412"/>
        <end position="511"/>
    </location>
</feature>